<dbReference type="SUPFAM" id="SSF51905">
    <property type="entry name" value="FAD/NAD(P)-binding domain"/>
    <property type="match status" value="1"/>
</dbReference>
<sequence length="103" mass="11876">MKFSNRLIDSTGDLHLKEFLKCLIVVRGGVIGIELAGVYANFGTKVTNVEGQSDLLDRMDHKITSIVKRNMKKKDIEIFTRAFVYFTVDCNIKRMGIHWKRKN</sequence>
<protein>
    <submittedName>
        <fullName evidence="3">Dihydrolipoamide dehydrogenase of pyruvate dehydrogenase complex</fullName>
    </submittedName>
</protein>
<organism evidence="3 4">
    <name type="scientific">Bacillus thuringiensis</name>
    <dbReference type="NCBI Taxonomy" id="1428"/>
    <lineage>
        <taxon>Bacteria</taxon>
        <taxon>Bacillati</taxon>
        <taxon>Bacillota</taxon>
        <taxon>Bacilli</taxon>
        <taxon>Bacillales</taxon>
        <taxon>Bacillaceae</taxon>
        <taxon>Bacillus</taxon>
        <taxon>Bacillus cereus group</taxon>
    </lineage>
</organism>
<dbReference type="InterPro" id="IPR050151">
    <property type="entry name" value="Class-I_Pyr_Nuc-Dis_Oxidored"/>
</dbReference>
<keyword evidence="4" id="KW-1185">Reference proteome</keyword>
<dbReference type="PANTHER" id="PTHR22912">
    <property type="entry name" value="DISULFIDE OXIDOREDUCTASE"/>
    <property type="match status" value="1"/>
</dbReference>
<evidence type="ECO:0000313" key="4">
    <source>
        <dbReference type="Proteomes" id="UP000194143"/>
    </source>
</evidence>
<accession>A0A1W6WXW2</accession>
<dbReference type="SMR" id="A0A1W6WXW2"/>
<evidence type="ECO:0000256" key="1">
    <source>
        <dbReference type="ARBA" id="ARBA00007532"/>
    </source>
</evidence>
<dbReference type="Proteomes" id="UP000194143">
    <property type="component" value="Plasmid poh1"/>
</dbReference>
<dbReference type="PANTHER" id="PTHR22912:SF160">
    <property type="entry name" value="DIHYDROLIPOYL DEHYDROGENASE"/>
    <property type="match status" value="1"/>
</dbReference>
<dbReference type="AlphaFoldDB" id="A0A1W6WXW2"/>
<geneLocation type="plasmid" evidence="3 4">
    <name>poh1</name>
</geneLocation>
<dbReference type="InterPro" id="IPR036188">
    <property type="entry name" value="FAD/NAD-bd_sf"/>
</dbReference>
<keyword evidence="3" id="KW-0670">Pyruvate</keyword>
<dbReference type="GO" id="GO:0004148">
    <property type="term" value="F:dihydrolipoyl dehydrogenase (NADH) activity"/>
    <property type="evidence" value="ECO:0007669"/>
    <property type="project" value="TreeGrafter"/>
</dbReference>
<dbReference type="Pfam" id="PF07992">
    <property type="entry name" value="Pyr_redox_2"/>
    <property type="match status" value="1"/>
</dbReference>
<reference evidence="3 4" key="1">
    <citation type="submission" date="2017-04" db="EMBL/GenBank/DDBJ databases">
        <title>Complete Genome Sequence of Bacillus thuringiensis type Strain ATCC 10792.</title>
        <authorList>
            <person name="Oh D.-H."/>
            <person name="Park B.-J."/>
            <person name="Shuai W."/>
            <person name="Chelliah R."/>
        </authorList>
    </citation>
    <scope>NUCLEOTIDE SEQUENCE [LARGE SCALE GENOMIC DNA]</scope>
    <source>
        <strain evidence="3 4">ATCC 10792</strain>
        <plasmid evidence="3 4">poh1</plasmid>
    </source>
</reference>
<keyword evidence="3" id="KW-0614">Plasmid</keyword>
<dbReference type="GO" id="GO:0006103">
    <property type="term" value="P:2-oxoglutarate metabolic process"/>
    <property type="evidence" value="ECO:0007669"/>
    <property type="project" value="TreeGrafter"/>
</dbReference>
<proteinExistence type="inferred from homology"/>
<gene>
    <name evidence="3" type="ORF">CAB88_30835</name>
</gene>
<evidence type="ECO:0000259" key="2">
    <source>
        <dbReference type="Pfam" id="PF07992"/>
    </source>
</evidence>
<evidence type="ECO:0000313" key="3">
    <source>
        <dbReference type="EMBL" id="ARP61407.1"/>
    </source>
</evidence>
<comment type="similarity">
    <text evidence="1">Belongs to the class-I pyridine nucleotide-disulfide oxidoreductase family.</text>
</comment>
<dbReference type="GO" id="GO:0050660">
    <property type="term" value="F:flavin adenine dinucleotide binding"/>
    <property type="evidence" value="ECO:0007669"/>
    <property type="project" value="TreeGrafter"/>
</dbReference>
<dbReference type="EMBL" id="CP021062">
    <property type="protein sequence ID" value="ARP61407.1"/>
    <property type="molecule type" value="Genomic_DNA"/>
</dbReference>
<dbReference type="Gene3D" id="3.50.50.60">
    <property type="entry name" value="FAD/NAD(P)-binding domain"/>
    <property type="match status" value="1"/>
</dbReference>
<feature type="domain" description="FAD/NAD(P)-binding" evidence="2">
    <location>
        <begin position="4"/>
        <end position="84"/>
    </location>
</feature>
<name>A0A1W6WXW2_BACTU</name>
<dbReference type="InterPro" id="IPR023753">
    <property type="entry name" value="FAD/NAD-binding_dom"/>
</dbReference>